<dbReference type="Gramene" id="OE9A018405T1">
    <property type="protein sequence ID" value="OE9A018405C1"/>
    <property type="gene ID" value="OE9A018405"/>
</dbReference>
<protein>
    <submittedName>
        <fullName evidence="2">Stem-specific protein TSJT1</fullName>
    </submittedName>
</protein>
<dbReference type="EMBL" id="CACTIH010009056">
    <property type="protein sequence ID" value="CAA3021538.1"/>
    <property type="molecule type" value="Genomic_DNA"/>
</dbReference>
<dbReference type="AlphaFoldDB" id="A0A8S0UMZ2"/>
<evidence type="ECO:0000313" key="2">
    <source>
        <dbReference type="EMBL" id="CAA3021538.1"/>
    </source>
</evidence>
<keyword evidence="3" id="KW-1185">Reference proteome</keyword>
<dbReference type="PANTHER" id="PTHR45952:SF8">
    <property type="entry name" value="STEM-SPECIFIC PROTEIN TSJT1"/>
    <property type="match status" value="1"/>
</dbReference>
<dbReference type="OrthoDB" id="2019121at2759"/>
<feature type="domain" description="DUF3700" evidence="1">
    <location>
        <begin position="8"/>
        <end position="163"/>
    </location>
</feature>
<dbReference type="SMART" id="SM01172">
    <property type="entry name" value="DUF3700"/>
    <property type="match status" value="1"/>
</dbReference>
<sequence length="190" mass="20881">MARLVWGLDVSPSDVEWRRGCHGPAQPEAIATEGAGGLSERASFARKSDCSLRRYYGLSRQATEAMIIFKVYKMLRDRASYPPDQVIKEFKGDLLLFIFYSKASVFLLARDRDGSMQFHCGTAAAAFETSGSELICFDHPLHKVRATAREVDEGNTGAVIFQVDLFTKLSSIPRTGSAAYGTDATVVEGE</sequence>
<dbReference type="Pfam" id="PF12481">
    <property type="entry name" value="DUF3700"/>
    <property type="match status" value="1"/>
</dbReference>
<proteinExistence type="predicted"/>
<dbReference type="Proteomes" id="UP000594638">
    <property type="component" value="Unassembled WGS sequence"/>
</dbReference>
<comment type="caution">
    <text evidence="2">The sequence shown here is derived from an EMBL/GenBank/DDBJ whole genome shotgun (WGS) entry which is preliminary data.</text>
</comment>
<evidence type="ECO:0000259" key="1">
    <source>
        <dbReference type="SMART" id="SM01172"/>
    </source>
</evidence>
<dbReference type="InterPro" id="IPR044828">
    <property type="entry name" value="TSJT1-like"/>
</dbReference>
<gene>
    <name evidence="2" type="ORF">OLEA9_A018405</name>
</gene>
<dbReference type="InterPro" id="IPR024286">
    <property type="entry name" value="DUF3700"/>
</dbReference>
<organism evidence="2 3">
    <name type="scientific">Olea europaea subsp. europaea</name>
    <dbReference type="NCBI Taxonomy" id="158383"/>
    <lineage>
        <taxon>Eukaryota</taxon>
        <taxon>Viridiplantae</taxon>
        <taxon>Streptophyta</taxon>
        <taxon>Embryophyta</taxon>
        <taxon>Tracheophyta</taxon>
        <taxon>Spermatophyta</taxon>
        <taxon>Magnoliopsida</taxon>
        <taxon>eudicotyledons</taxon>
        <taxon>Gunneridae</taxon>
        <taxon>Pentapetalae</taxon>
        <taxon>asterids</taxon>
        <taxon>lamiids</taxon>
        <taxon>Lamiales</taxon>
        <taxon>Oleaceae</taxon>
        <taxon>Oleeae</taxon>
        <taxon>Olea</taxon>
    </lineage>
</organism>
<accession>A0A8S0UMZ2</accession>
<name>A0A8S0UMZ2_OLEEU</name>
<evidence type="ECO:0000313" key="3">
    <source>
        <dbReference type="Proteomes" id="UP000594638"/>
    </source>
</evidence>
<dbReference type="PANTHER" id="PTHR45952">
    <property type="entry name" value="ALUMINUM INDUCED PROTEIN WITH YGL AND LRDR MOTIFS"/>
    <property type="match status" value="1"/>
</dbReference>
<reference evidence="2 3" key="1">
    <citation type="submission" date="2019-12" db="EMBL/GenBank/DDBJ databases">
        <authorList>
            <person name="Alioto T."/>
            <person name="Alioto T."/>
            <person name="Gomez Garrido J."/>
        </authorList>
    </citation>
    <scope>NUCLEOTIDE SEQUENCE [LARGE SCALE GENOMIC DNA]</scope>
</reference>